<dbReference type="EC" id="2.7.13.3" evidence="2"/>
<keyword evidence="12" id="KW-1185">Reference proteome</keyword>
<keyword evidence="9" id="KW-0812">Transmembrane</keyword>
<protein>
    <recommendedName>
        <fullName evidence="2">histidine kinase</fullName>
        <ecNumber evidence="2">2.7.13.3</ecNumber>
    </recommendedName>
</protein>
<evidence type="ECO:0000256" key="8">
    <source>
        <dbReference type="ARBA" id="ARBA00023012"/>
    </source>
</evidence>
<dbReference type="InterPro" id="IPR003661">
    <property type="entry name" value="HisK_dim/P_dom"/>
</dbReference>
<dbReference type="PRINTS" id="PR00344">
    <property type="entry name" value="BCTRLSENSOR"/>
</dbReference>
<comment type="catalytic activity">
    <reaction evidence="1">
        <text>ATP + protein L-histidine = ADP + protein N-phospho-L-histidine.</text>
        <dbReference type="EC" id="2.7.13.3"/>
    </reaction>
</comment>
<feature type="transmembrane region" description="Helical" evidence="9">
    <location>
        <begin position="352"/>
        <end position="375"/>
    </location>
</feature>
<dbReference type="CDD" id="cd00082">
    <property type="entry name" value="HisKA"/>
    <property type="match status" value="1"/>
</dbReference>
<evidence type="ECO:0000256" key="6">
    <source>
        <dbReference type="ARBA" id="ARBA00022777"/>
    </source>
</evidence>
<keyword evidence="4" id="KW-0808">Transferase</keyword>
<evidence type="ECO:0000256" key="7">
    <source>
        <dbReference type="ARBA" id="ARBA00022840"/>
    </source>
</evidence>
<reference evidence="11 12" key="1">
    <citation type="submission" date="2018-12" db="EMBL/GenBank/DDBJ databases">
        <title>Marinifilum JC070 sp. nov., a marine bacterium isolated from Yongle Blue Hole in the South China Sea.</title>
        <authorList>
            <person name="Fu T."/>
        </authorList>
    </citation>
    <scope>NUCLEOTIDE SEQUENCE [LARGE SCALE GENOMIC DNA]</scope>
    <source>
        <strain evidence="11 12">JC070</strain>
    </source>
</reference>
<dbReference type="Gene3D" id="1.10.287.130">
    <property type="match status" value="1"/>
</dbReference>
<evidence type="ECO:0000256" key="2">
    <source>
        <dbReference type="ARBA" id="ARBA00012438"/>
    </source>
</evidence>
<evidence type="ECO:0000256" key="4">
    <source>
        <dbReference type="ARBA" id="ARBA00022679"/>
    </source>
</evidence>
<dbReference type="PANTHER" id="PTHR42878">
    <property type="entry name" value="TWO-COMPONENT HISTIDINE KINASE"/>
    <property type="match status" value="1"/>
</dbReference>
<dbReference type="PANTHER" id="PTHR42878:SF7">
    <property type="entry name" value="SENSOR HISTIDINE KINASE GLRK"/>
    <property type="match status" value="1"/>
</dbReference>
<keyword evidence="8" id="KW-0902">Two-component regulatory system</keyword>
<keyword evidence="9" id="KW-1133">Transmembrane helix</keyword>
<keyword evidence="5" id="KW-0547">Nucleotide-binding</keyword>
<dbReference type="EMBL" id="RZNH01000004">
    <property type="protein sequence ID" value="NOU58988.1"/>
    <property type="molecule type" value="Genomic_DNA"/>
</dbReference>
<dbReference type="Gene3D" id="3.30.565.10">
    <property type="entry name" value="Histidine kinase-like ATPase, C-terminal domain"/>
    <property type="match status" value="1"/>
</dbReference>
<dbReference type="Pfam" id="PF02518">
    <property type="entry name" value="HATPase_c"/>
    <property type="match status" value="1"/>
</dbReference>
<evidence type="ECO:0000256" key="5">
    <source>
        <dbReference type="ARBA" id="ARBA00022741"/>
    </source>
</evidence>
<gene>
    <name evidence="11" type="ORF">ELS83_04090</name>
</gene>
<dbReference type="InterPro" id="IPR005467">
    <property type="entry name" value="His_kinase_dom"/>
</dbReference>
<dbReference type="InterPro" id="IPR036097">
    <property type="entry name" value="HisK_dim/P_sf"/>
</dbReference>
<proteinExistence type="predicted"/>
<dbReference type="InterPro" id="IPR050351">
    <property type="entry name" value="BphY/WalK/GraS-like"/>
</dbReference>
<dbReference type="SUPFAM" id="SSF55874">
    <property type="entry name" value="ATPase domain of HSP90 chaperone/DNA topoisomerase II/histidine kinase"/>
    <property type="match status" value="1"/>
</dbReference>
<dbReference type="SMART" id="SM00387">
    <property type="entry name" value="HATPase_c"/>
    <property type="match status" value="1"/>
</dbReference>
<dbReference type="InterPro" id="IPR003594">
    <property type="entry name" value="HATPase_dom"/>
</dbReference>
<evidence type="ECO:0000259" key="10">
    <source>
        <dbReference type="PROSITE" id="PS50109"/>
    </source>
</evidence>
<evidence type="ECO:0000256" key="9">
    <source>
        <dbReference type="SAM" id="Phobius"/>
    </source>
</evidence>
<dbReference type="Pfam" id="PF04392">
    <property type="entry name" value="ABC_sub_bind"/>
    <property type="match status" value="1"/>
</dbReference>
<dbReference type="InterPro" id="IPR004358">
    <property type="entry name" value="Sig_transdc_His_kin-like_C"/>
</dbReference>
<evidence type="ECO:0000313" key="11">
    <source>
        <dbReference type="EMBL" id="NOU58988.1"/>
    </source>
</evidence>
<evidence type="ECO:0000256" key="3">
    <source>
        <dbReference type="ARBA" id="ARBA00022553"/>
    </source>
</evidence>
<dbReference type="InterPro" id="IPR007487">
    <property type="entry name" value="ABC_transpt-TYRBP-like"/>
</dbReference>
<evidence type="ECO:0000256" key="1">
    <source>
        <dbReference type="ARBA" id="ARBA00000085"/>
    </source>
</evidence>
<accession>A0ABX1WSU5</accession>
<keyword evidence="9" id="KW-0472">Membrane</keyword>
<keyword evidence="3" id="KW-0597">Phosphoprotein</keyword>
<dbReference type="Proteomes" id="UP000732105">
    <property type="component" value="Unassembled WGS sequence"/>
</dbReference>
<evidence type="ECO:0000313" key="12">
    <source>
        <dbReference type="Proteomes" id="UP000732105"/>
    </source>
</evidence>
<sequence length="637" mass="72933">MLFMRRIFANNHLLNMKAIQTLILLVLFHVQALGFGPEKNNKEYNVLVLHSYHQGLEWTDSITSGILSVFDNRSDINLVFEYLDTKRNYNEEYKLALKNIYKVKAKQIPFKAIIASDNAAFDFLMEYGNEFYPDIPVLYCGVNNLDTKKLKDYPNFYGFGERADHYGTISSIRKIFPNRKNVLIINDNTLTGQSIKTELEKVKHYFDEDLNFEIVSEFTLEDIQKRVSTLDDSYVIYLLVFNRDMNNKFISYRNGINKIKENTKVPIFGSWDFYLDKGLFGGKITSGYDQGKHAATLALKVIYGSFTKDIPQFEYLDNTYMFDYEQMIDFDISAIDLPKGSMIINQPNDRDLILKISIISVIVLTIIIFSLLIWLKLKQNRAKVLTRLVSEKTSELNKTNTELKQAITDKDKFFSILAHDLRGSIGVILGISTLLNDEDFKSDPEEDEHLEKDLLHVATQTNALLEDLFYWGVNQSKEGPTIENSEFDINNILLDTCKTFKINLGNISFKTNLEEDLMVNTDKNICKFILRNIVQNAIKFSHDNATVTVSSFAKNDDVCISVHDHGIGMSREVVDSIYQKSPIRKEGLSGQKTTGMGLCTVIDYLKIIHGDLQIKSKEGEGSTFTIIFKGNNNTFPK</sequence>
<organism evidence="11 12">
    <name type="scientific">Marinifilum caeruleilacunae</name>
    <dbReference type="NCBI Taxonomy" id="2499076"/>
    <lineage>
        <taxon>Bacteria</taxon>
        <taxon>Pseudomonadati</taxon>
        <taxon>Bacteroidota</taxon>
        <taxon>Bacteroidia</taxon>
        <taxon>Marinilabiliales</taxon>
        <taxon>Marinifilaceae</taxon>
    </lineage>
</organism>
<keyword evidence="7" id="KW-0067">ATP-binding</keyword>
<dbReference type="InterPro" id="IPR036890">
    <property type="entry name" value="HATPase_C_sf"/>
</dbReference>
<dbReference type="Gene3D" id="3.40.50.2300">
    <property type="match status" value="2"/>
</dbReference>
<feature type="domain" description="Histidine kinase" evidence="10">
    <location>
        <begin position="416"/>
        <end position="632"/>
    </location>
</feature>
<keyword evidence="6" id="KW-0418">Kinase</keyword>
<dbReference type="PROSITE" id="PS50109">
    <property type="entry name" value="HIS_KIN"/>
    <property type="match status" value="1"/>
</dbReference>
<comment type="caution">
    <text evidence="11">The sequence shown here is derived from an EMBL/GenBank/DDBJ whole genome shotgun (WGS) entry which is preliminary data.</text>
</comment>
<name>A0ABX1WSU5_9BACT</name>
<dbReference type="SUPFAM" id="SSF47384">
    <property type="entry name" value="Homodimeric domain of signal transducing histidine kinase"/>
    <property type="match status" value="1"/>
</dbReference>